<keyword evidence="3" id="KW-0378">Hydrolase</keyword>
<dbReference type="Proteomes" id="UP000245802">
    <property type="component" value="Chromosome"/>
</dbReference>
<feature type="compositionally biased region" description="Low complexity" evidence="1">
    <location>
        <begin position="1"/>
        <end position="12"/>
    </location>
</feature>
<dbReference type="Gene3D" id="3.90.1570.10">
    <property type="entry name" value="tt1808, chain A"/>
    <property type="match status" value="1"/>
</dbReference>
<evidence type="ECO:0000313" key="3">
    <source>
        <dbReference type="EMBL" id="AWM39722.1"/>
    </source>
</evidence>
<dbReference type="InterPro" id="IPR008538">
    <property type="entry name" value="Uma2"/>
</dbReference>
<organism evidence="3 4">
    <name type="scientific">Gemmata obscuriglobus</name>
    <dbReference type="NCBI Taxonomy" id="114"/>
    <lineage>
        <taxon>Bacteria</taxon>
        <taxon>Pseudomonadati</taxon>
        <taxon>Planctomycetota</taxon>
        <taxon>Planctomycetia</taxon>
        <taxon>Gemmatales</taxon>
        <taxon>Gemmataceae</taxon>
        <taxon>Gemmata</taxon>
    </lineage>
</organism>
<dbReference type="PANTHER" id="PTHR35400:SF3">
    <property type="entry name" value="SLL1072 PROTEIN"/>
    <property type="match status" value="1"/>
</dbReference>
<protein>
    <submittedName>
        <fullName evidence="3">Uma2 family endonuclease</fullName>
    </submittedName>
</protein>
<dbReference type="RefSeq" id="WP_081471779.1">
    <property type="nucleotide sequence ID" value="NZ_CP025958.1"/>
</dbReference>
<name>A0A2Z3H5X7_9BACT</name>
<dbReference type="GO" id="GO:0004519">
    <property type="term" value="F:endonuclease activity"/>
    <property type="evidence" value="ECO:0007669"/>
    <property type="project" value="UniProtKB-KW"/>
</dbReference>
<dbReference type="KEGG" id="gog:C1280_23790"/>
<sequence>MSTAIRPPALATTPPPRGGAHRLAPHHWTIGEYRQLARAGLFHDVKTMLLHGELYVMPMPNPPHDMALNLTYEFLRVVCPAGHYVRNQQGFDIGTDNDPGPDLAVVLGSIRSTTTTPTRAALIVEVADTTLFTDTTTKAELYATAGVPEYWVIDLEHRQLRVFRDPQPLPAGLGATAYRTHATFGSTDHVSTLFAPTVSVSVSDLLP</sequence>
<dbReference type="EMBL" id="CP025958">
    <property type="protein sequence ID" value="AWM39722.1"/>
    <property type="molecule type" value="Genomic_DNA"/>
</dbReference>
<dbReference type="CDD" id="cd06260">
    <property type="entry name" value="DUF820-like"/>
    <property type="match status" value="1"/>
</dbReference>
<accession>A0A2Z3H5X7</accession>
<dbReference type="InterPro" id="IPR011335">
    <property type="entry name" value="Restrct_endonuc-II-like"/>
</dbReference>
<dbReference type="SUPFAM" id="SSF52980">
    <property type="entry name" value="Restriction endonuclease-like"/>
    <property type="match status" value="1"/>
</dbReference>
<dbReference type="AlphaFoldDB" id="A0A2Z3H5X7"/>
<evidence type="ECO:0000259" key="2">
    <source>
        <dbReference type="Pfam" id="PF05685"/>
    </source>
</evidence>
<keyword evidence="4" id="KW-1185">Reference proteome</keyword>
<proteinExistence type="predicted"/>
<keyword evidence="3" id="KW-0255">Endonuclease</keyword>
<feature type="domain" description="Putative restriction endonuclease" evidence="2">
    <location>
        <begin position="32"/>
        <end position="169"/>
    </location>
</feature>
<dbReference type="OrthoDB" id="9789502at2"/>
<evidence type="ECO:0000313" key="4">
    <source>
        <dbReference type="Proteomes" id="UP000245802"/>
    </source>
</evidence>
<dbReference type="Pfam" id="PF05685">
    <property type="entry name" value="Uma2"/>
    <property type="match status" value="1"/>
</dbReference>
<evidence type="ECO:0000256" key="1">
    <source>
        <dbReference type="SAM" id="MobiDB-lite"/>
    </source>
</evidence>
<dbReference type="InterPro" id="IPR012296">
    <property type="entry name" value="Nuclease_put_TT1808"/>
</dbReference>
<feature type="region of interest" description="Disordered" evidence="1">
    <location>
        <begin position="1"/>
        <end position="23"/>
    </location>
</feature>
<keyword evidence="3" id="KW-0540">Nuclease</keyword>
<reference evidence="3 4" key="1">
    <citation type="submission" date="2018-01" db="EMBL/GenBank/DDBJ databases">
        <title>G. obscuriglobus.</title>
        <authorList>
            <person name="Franke J."/>
            <person name="Blomberg W."/>
            <person name="Selmecki A."/>
        </authorList>
    </citation>
    <scope>NUCLEOTIDE SEQUENCE [LARGE SCALE GENOMIC DNA]</scope>
    <source>
        <strain evidence="3 4">DSM 5831</strain>
    </source>
</reference>
<gene>
    <name evidence="3" type="ORF">C1280_23790</name>
</gene>
<dbReference type="PANTHER" id="PTHR35400">
    <property type="entry name" value="SLR1083 PROTEIN"/>
    <property type="match status" value="1"/>
</dbReference>